<accession>A0A151AUN3</accession>
<comment type="similarity">
    <text evidence="8">Belongs to the methyltransferase superfamily. RlmI family.</text>
</comment>
<dbReference type="SUPFAM" id="SSF88697">
    <property type="entry name" value="PUA domain-like"/>
    <property type="match status" value="1"/>
</dbReference>
<dbReference type="GO" id="GO:0006364">
    <property type="term" value="P:rRNA processing"/>
    <property type="evidence" value="ECO:0007669"/>
    <property type="project" value="UniProtKB-KW"/>
</dbReference>
<dbReference type="InterPro" id="IPR002478">
    <property type="entry name" value="PUA"/>
</dbReference>
<dbReference type="GO" id="GO:0003723">
    <property type="term" value="F:RNA binding"/>
    <property type="evidence" value="ECO:0007669"/>
    <property type="project" value="UniProtKB-KW"/>
</dbReference>
<dbReference type="CDD" id="cd02440">
    <property type="entry name" value="AdoMet_MTases"/>
    <property type="match status" value="1"/>
</dbReference>
<protein>
    <submittedName>
        <fullName evidence="10">Ribosomal RNA large subunit methyltransferase I</fullName>
        <ecNumber evidence="10">2.1.1.191</ecNumber>
    </submittedName>
</protein>
<gene>
    <name evidence="10" type="primary">rlmI</name>
    <name evidence="10" type="ORF">MOMUL_24190</name>
</gene>
<keyword evidence="3" id="KW-0698">rRNA processing</keyword>
<evidence type="ECO:0000313" key="10">
    <source>
        <dbReference type="EMBL" id="KYH31348.1"/>
    </source>
</evidence>
<dbReference type="Pfam" id="PF17785">
    <property type="entry name" value="PUA_3"/>
    <property type="match status" value="1"/>
</dbReference>
<dbReference type="Gene3D" id="2.30.130.10">
    <property type="entry name" value="PUA domain"/>
    <property type="match status" value="1"/>
</dbReference>
<evidence type="ECO:0000256" key="7">
    <source>
        <dbReference type="ARBA" id="ARBA00022884"/>
    </source>
</evidence>
<evidence type="ECO:0000256" key="3">
    <source>
        <dbReference type="ARBA" id="ARBA00022552"/>
    </source>
</evidence>
<dbReference type="EC" id="2.1.1.191" evidence="10"/>
<evidence type="ECO:0000256" key="5">
    <source>
        <dbReference type="ARBA" id="ARBA00022679"/>
    </source>
</evidence>
<keyword evidence="4 10" id="KW-0489">Methyltransferase</keyword>
<dbReference type="CDD" id="cd21153">
    <property type="entry name" value="PUA_RlmI"/>
    <property type="match status" value="1"/>
</dbReference>
<dbReference type="InterPro" id="IPR019614">
    <property type="entry name" value="SAM-dep_methyl-trfase"/>
</dbReference>
<name>A0A151AUN3_9FIRM</name>
<feature type="domain" description="PUA" evidence="9">
    <location>
        <begin position="5"/>
        <end position="90"/>
    </location>
</feature>
<keyword evidence="11" id="KW-1185">Reference proteome</keyword>
<evidence type="ECO:0000256" key="6">
    <source>
        <dbReference type="ARBA" id="ARBA00022691"/>
    </source>
</evidence>
<dbReference type="AlphaFoldDB" id="A0A151AUN3"/>
<dbReference type="GO" id="GO:0032259">
    <property type="term" value="P:methylation"/>
    <property type="evidence" value="ECO:0007669"/>
    <property type="project" value="UniProtKB-KW"/>
</dbReference>
<dbReference type="PATRIC" id="fig|1122241.3.peg.2576"/>
<keyword evidence="7" id="KW-0694">RNA-binding</keyword>
<evidence type="ECO:0000256" key="2">
    <source>
        <dbReference type="ARBA" id="ARBA00022490"/>
    </source>
</evidence>
<evidence type="ECO:0000256" key="4">
    <source>
        <dbReference type="ARBA" id="ARBA00022603"/>
    </source>
</evidence>
<evidence type="ECO:0000256" key="1">
    <source>
        <dbReference type="ARBA" id="ARBA00004496"/>
    </source>
</evidence>
<dbReference type="GO" id="GO:0008168">
    <property type="term" value="F:methyltransferase activity"/>
    <property type="evidence" value="ECO:0007669"/>
    <property type="project" value="UniProtKB-KW"/>
</dbReference>
<dbReference type="Gene3D" id="3.30.750.80">
    <property type="entry name" value="RNA methyltransferase domain (HRMD) like"/>
    <property type="match status" value="1"/>
</dbReference>
<keyword evidence="5 10" id="KW-0808">Transferase</keyword>
<dbReference type="Proteomes" id="UP000075670">
    <property type="component" value="Unassembled WGS sequence"/>
</dbReference>
<reference evidence="10 11" key="1">
    <citation type="submission" date="2016-02" db="EMBL/GenBank/DDBJ databases">
        <title>Genome sequence of Moorella mulderi DSM 14980.</title>
        <authorList>
            <person name="Poehlein A."/>
            <person name="Daniel R."/>
        </authorList>
    </citation>
    <scope>NUCLEOTIDE SEQUENCE [LARGE SCALE GENOMIC DNA]</scope>
    <source>
        <strain evidence="10 11">DSM 14980</strain>
    </source>
</reference>
<dbReference type="CDD" id="cd11572">
    <property type="entry name" value="RlmI_M_like"/>
    <property type="match status" value="1"/>
</dbReference>
<organism evidence="10 11">
    <name type="scientific">Moorella mulderi DSM 14980</name>
    <dbReference type="NCBI Taxonomy" id="1122241"/>
    <lineage>
        <taxon>Bacteria</taxon>
        <taxon>Bacillati</taxon>
        <taxon>Bacillota</taxon>
        <taxon>Clostridia</taxon>
        <taxon>Neomoorellales</taxon>
        <taxon>Neomoorellaceae</taxon>
        <taxon>Neomoorella</taxon>
    </lineage>
</organism>
<evidence type="ECO:0000256" key="8">
    <source>
        <dbReference type="ARBA" id="ARBA00038091"/>
    </source>
</evidence>
<proteinExistence type="inferred from homology"/>
<dbReference type="PANTHER" id="PTHR42873">
    <property type="entry name" value="RIBOSOMAL RNA LARGE SUBUNIT METHYLTRANSFERASE"/>
    <property type="match status" value="1"/>
</dbReference>
<dbReference type="InterPro" id="IPR015947">
    <property type="entry name" value="PUA-like_sf"/>
</dbReference>
<evidence type="ECO:0000313" key="11">
    <source>
        <dbReference type="Proteomes" id="UP000075670"/>
    </source>
</evidence>
<dbReference type="PANTHER" id="PTHR42873:SF1">
    <property type="entry name" value="S-ADENOSYLMETHIONINE-DEPENDENT METHYLTRANSFERASE DOMAIN-CONTAINING PROTEIN"/>
    <property type="match status" value="1"/>
</dbReference>
<evidence type="ECO:0000259" key="9">
    <source>
        <dbReference type="SMART" id="SM00359"/>
    </source>
</evidence>
<comment type="subcellular location">
    <subcellularLocation>
        <location evidence="1">Cytoplasm</location>
    </subcellularLocation>
</comment>
<sequence>MFNMTRVQLRRGEEGRIKGGHPWVYRTEIETIYGTFEPGDIVTVEDHRGRFIGRGYINPASMITVRLLTYNRDEKIDKAFWRRRLAAAWDYRQRVLQGTRTDAYRIVFGEADFLPGLIVDKFGPYLVVQTLALGIDRFKDTLVEIVDELIQPAGIYERNDAPVRELEGLELRSGFLKGPFDPLVIIRENGLKFYVDLAGGQKTGYFLDQRENRAAIQPFVKGARVLDCFCHTGGFSLHAAHYGAREVLGLDISAEAIAVARRNAVLNGYGDLCFFEVANVFDALRELERREQRFDVVILDPPAFVKARRALEGAIRGYKEINLRAMKILAPGGFLVTCSCSYHMPEDLFLEVIRDAASDAHRRLRLLARRGQAPDHPVLLGYDESRYLKCLLLQVL</sequence>
<dbReference type="SMART" id="SM00359">
    <property type="entry name" value="PUA"/>
    <property type="match status" value="1"/>
</dbReference>
<dbReference type="InterPro" id="IPR036974">
    <property type="entry name" value="PUA_sf"/>
</dbReference>
<comment type="caution">
    <text evidence="10">The sequence shown here is derived from an EMBL/GenBank/DDBJ whole genome shotgun (WGS) entry which is preliminary data.</text>
</comment>
<dbReference type="Pfam" id="PF10672">
    <property type="entry name" value="Methyltrans_SAM"/>
    <property type="match status" value="1"/>
</dbReference>
<dbReference type="GO" id="GO:0005737">
    <property type="term" value="C:cytoplasm"/>
    <property type="evidence" value="ECO:0007669"/>
    <property type="project" value="UniProtKB-SubCell"/>
</dbReference>
<dbReference type="InterPro" id="IPR029063">
    <property type="entry name" value="SAM-dependent_MTases_sf"/>
</dbReference>
<keyword evidence="2" id="KW-0963">Cytoplasm</keyword>
<dbReference type="InterPro" id="IPR041532">
    <property type="entry name" value="RlmI-like_PUA"/>
</dbReference>
<dbReference type="PROSITE" id="PS50890">
    <property type="entry name" value="PUA"/>
    <property type="match status" value="1"/>
</dbReference>
<dbReference type="Gene3D" id="3.40.50.150">
    <property type="entry name" value="Vaccinia Virus protein VP39"/>
    <property type="match status" value="1"/>
</dbReference>
<keyword evidence="6" id="KW-0949">S-adenosyl-L-methionine</keyword>
<dbReference type="EMBL" id="LTBC01000012">
    <property type="protein sequence ID" value="KYH31348.1"/>
    <property type="molecule type" value="Genomic_DNA"/>
</dbReference>
<dbReference type="SUPFAM" id="SSF53335">
    <property type="entry name" value="S-adenosyl-L-methionine-dependent methyltransferases"/>
    <property type="match status" value="1"/>
</dbReference>